<gene>
    <name evidence="1" type="ORF">Vadar_016236</name>
</gene>
<sequence length="316" mass="35177">MMQSPNHSTLFACRECDKVVVGAHEMIRHFQLAHMRGNEIIYEDLNPKPYSNHLDQVRNSLRRNLSHPNPIRFQSIQHYSSVEQNPSSITSQVPSSHGARISSHQVSPYTPRSFRELPLASVQSMPRPIPPPLVHIPISNGSNYQDQVFSHQNPIPSATHSGFQSIQRYSSVKQNPSTITSQVPSYRGARISGHQVFPYTPPSFRELQLASVQPVPKPTPPPLAQIPISDGCSFQSLPNLAPPLHPFVVRNHKFGKKPSVQEVEHIFEGGSSTHDCTKLLIDKLDIPIPDGIEGFRSNEENAGNGVDPKIDLTLKL</sequence>
<organism evidence="1 2">
    <name type="scientific">Vaccinium darrowii</name>
    <dbReference type="NCBI Taxonomy" id="229202"/>
    <lineage>
        <taxon>Eukaryota</taxon>
        <taxon>Viridiplantae</taxon>
        <taxon>Streptophyta</taxon>
        <taxon>Embryophyta</taxon>
        <taxon>Tracheophyta</taxon>
        <taxon>Spermatophyta</taxon>
        <taxon>Magnoliopsida</taxon>
        <taxon>eudicotyledons</taxon>
        <taxon>Gunneridae</taxon>
        <taxon>Pentapetalae</taxon>
        <taxon>asterids</taxon>
        <taxon>Ericales</taxon>
        <taxon>Ericaceae</taxon>
        <taxon>Vaccinioideae</taxon>
        <taxon>Vaccinieae</taxon>
        <taxon>Vaccinium</taxon>
    </lineage>
</organism>
<protein>
    <submittedName>
        <fullName evidence="1">Uncharacterized protein</fullName>
    </submittedName>
</protein>
<proteinExistence type="predicted"/>
<dbReference type="EMBL" id="CM037151">
    <property type="protein sequence ID" value="KAH7843406.1"/>
    <property type="molecule type" value="Genomic_DNA"/>
</dbReference>
<evidence type="ECO:0000313" key="2">
    <source>
        <dbReference type="Proteomes" id="UP000828048"/>
    </source>
</evidence>
<evidence type="ECO:0000313" key="1">
    <source>
        <dbReference type="EMBL" id="KAH7843406.1"/>
    </source>
</evidence>
<comment type="caution">
    <text evidence="1">The sequence shown here is derived from an EMBL/GenBank/DDBJ whole genome shotgun (WGS) entry which is preliminary data.</text>
</comment>
<accession>A0ACB7XR27</accession>
<name>A0ACB7XR27_9ERIC</name>
<reference evidence="1 2" key="1">
    <citation type="journal article" date="2021" name="Hortic Res">
        <title>High-quality reference genome and annotation aids understanding of berry development for evergreen blueberry (Vaccinium darrowii).</title>
        <authorList>
            <person name="Yu J."/>
            <person name="Hulse-Kemp A.M."/>
            <person name="Babiker E."/>
            <person name="Staton M."/>
        </authorList>
    </citation>
    <scope>NUCLEOTIDE SEQUENCE [LARGE SCALE GENOMIC DNA]</scope>
    <source>
        <strain evidence="2">cv. NJ 8807/NJ 8810</strain>
        <tissue evidence="1">Young leaf</tissue>
    </source>
</reference>
<dbReference type="Proteomes" id="UP000828048">
    <property type="component" value="Chromosome 1"/>
</dbReference>
<keyword evidence="2" id="KW-1185">Reference proteome</keyword>